<name>A0ABN7AIT2_9HEMI</name>
<accession>A0ABN7AIT2</accession>
<evidence type="ECO:0000313" key="3">
    <source>
        <dbReference type="Proteomes" id="UP001307889"/>
    </source>
</evidence>
<evidence type="ECO:0008006" key="4">
    <source>
        <dbReference type="Google" id="ProtNLM"/>
    </source>
</evidence>
<evidence type="ECO:0000256" key="1">
    <source>
        <dbReference type="SAM" id="MobiDB-lite"/>
    </source>
</evidence>
<proteinExistence type="predicted"/>
<evidence type="ECO:0000313" key="2">
    <source>
        <dbReference type="EMBL" id="BES91187.1"/>
    </source>
</evidence>
<reference evidence="2 3" key="1">
    <citation type="submission" date="2023-09" db="EMBL/GenBank/DDBJ databases">
        <title>Nesidiocoris tenuis whole genome shotgun sequence.</title>
        <authorList>
            <person name="Shibata T."/>
            <person name="Shimoda M."/>
            <person name="Kobayashi T."/>
            <person name="Uehara T."/>
        </authorList>
    </citation>
    <scope>NUCLEOTIDE SEQUENCE [LARGE SCALE GENOMIC DNA]</scope>
    <source>
        <strain evidence="2 3">Japan</strain>
    </source>
</reference>
<gene>
    <name evidence="2" type="ORF">NTJ_03995</name>
</gene>
<feature type="region of interest" description="Disordered" evidence="1">
    <location>
        <begin position="30"/>
        <end position="57"/>
    </location>
</feature>
<sequence>MCWCCASSMVTVGGGAALLRSPYVTKGRAALRPNPQCTAGPHPSATPTPPHERPASFARCTGLAPLGRRPSIRLLSSYQVSLL</sequence>
<dbReference type="EMBL" id="AP028910">
    <property type="protein sequence ID" value="BES91187.1"/>
    <property type="molecule type" value="Genomic_DNA"/>
</dbReference>
<dbReference type="Proteomes" id="UP001307889">
    <property type="component" value="Chromosome 2"/>
</dbReference>
<keyword evidence="3" id="KW-1185">Reference proteome</keyword>
<organism evidence="2 3">
    <name type="scientific">Nesidiocoris tenuis</name>
    <dbReference type="NCBI Taxonomy" id="355587"/>
    <lineage>
        <taxon>Eukaryota</taxon>
        <taxon>Metazoa</taxon>
        <taxon>Ecdysozoa</taxon>
        <taxon>Arthropoda</taxon>
        <taxon>Hexapoda</taxon>
        <taxon>Insecta</taxon>
        <taxon>Pterygota</taxon>
        <taxon>Neoptera</taxon>
        <taxon>Paraneoptera</taxon>
        <taxon>Hemiptera</taxon>
        <taxon>Heteroptera</taxon>
        <taxon>Panheteroptera</taxon>
        <taxon>Cimicomorpha</taxon>
        <taxon>Miridae</taxon>
        <taxon>Dicyphina</taxon>
        <taxon>Nesidiocoris</taxon>
    </lineage>
</organism>
<protein>
    <recommendedName>
        <fullName evidence="4">Secreted protein</fullName>
    </recommendedName>
</protein>